<accession>A0ABY5NRX8</accession>
<keyword evidence="4" id="KW-1185">Reference proteome</keyword>
<dbReference type="EMBL" id="CP102382">
    <property type="protein sequence ID" value="UUV21208.1"/>
    <property type="molecule type" value="Genomic_DNA"/>
</dbReference>
<dbReference type="Pfam" id="PF04715">
    <property type="entry name" value="Anth_synt_I_N"/>
    <property type="match status" value="1"/>
</dbReference>
<evidence type="ECO:0000313" key="3">
    <source>
        <dbReference type="EMBL" id="UUV21208.1"/>
    </source>
</evidence>
<organism evidence="3 4">
    <name type="scientific">Paenimyroides aestuarii</name>
    <dbReference type="NCBI Taxonomy" id="2968490"/>
    <lineage>
        <taxon>Bacteria</taxon>
        <taxon>Pseudomonadati</taxon>
        <taxon>Bacteroidota</taxon>
        <taxon>Flavobacteriia</taxon>
        <taxon>Flavobacteriales</taxon>
        <taxon>Flavobacteriaceae</taxon>
        <taxon>Paenimyroides</taxon>
    </lineage>
</organism>
<dbReference type="InterPro" id="IPR019999">
    <property type="entry name" value="Anth_synth_I-like"/>
</dbReference>
<dbReference type="PRINTS" id="PR00095">
    <property type="entry name" value="ANTSNTHASEI"/>
</dbReference>
<dbReference type="Gene3D" id="3.60.120.10">
    <property type="entry name" value="Anthranilate synthase"/>
    <property type="match status" value="1"/>
</dbReference>
<evidence type="ECO:0000259" key="2">
    <source>
        <dbReference type="Pfam" id="PF04715"/>
    </source>
</evidence>
<evidence type="ECO:0000259" key="1">
    <source>
        <dbReference type="Pfam" id="PF00425"/>
    </source>
</evidence>
<dbReference type="SUPFAM" id="SSF56322">
    <property type="entry name" value="ADC synthase"/>
    <property type="match status" value="1"/>
</dbReference>
<dbReference type="InterPro" id="IPR006805">
    <property type="entry name" value="Anth_synth_I_N"/>
</dbReference>
<proteinExistence type="predicted"/>
<feature type="domain" description="Chorismate-utilising enzyme C-terminal" evidence="1">
    <location>
        <begin position="169"/>
        <end position="424"/>
    </location>
</feature>
<feature type="domain" description="Anthranilate synthase component I N-terminal" evidence="2">
    <location>
        <begin position="78"/>
        <end position="121"/>
    </location>
</feature>
<reference evidence="3 4" key="1">
    <citation type="submission" date="2022-08" db="EMBL/GenBank/DDBJ databases">
        <title>Myroides zhujiangensis sp. nov., a novel bacterium isolated from sediment in the Pearl River Estuary.</title>
        <authorList>
            <person name="Cui L."/>
        </authorList>
    </citation>
    <scope>NUCLEOTIDE SEQUENCE [LARGE SCALE GENOMIC DNA]</scope>
    <source>
        <strain evidence="3 4">SCSIO 72103</strain>
    </source>
</reference>
<name>A0ABY5NRX8_9FLAO</name>
<dbReference type="Proteomes" id="UP001317001">
    <property type="component" value="Chromosome"/>
</dbReference>
<protein>
    <submittedName>
        <fullName evidence="3">Anthranilate synthase component I family protein</fullName>
    </submittedName>
</protein>
<dbReference type="InterPro" id="IPR005801">
    <property type="entry name" value="ADC_synthase"/>
</dbReference>
<dbReference type="Pfam" id="PF00425">
    <property type="entry name" value="Chorismate_bind"/>
    <property type="match status" value="1"/>
</dbReference>
<dbReference type="PANTHER" id="PTHR11236:SF18">
    <property type="entry name" value="AMINODEOXYCHORISMATE SYNTHASE"/>
    <property type="match status" value="1"/>
</dbReference>
<sequence>MQRFSKTYPVENIPYFKKQMLQWAQQFREVVFLESNNHKAKYSTHQAVLAFDAFTLLQTDYFNAFEQLKEYQQNTNDWLFGYLTYDLKNDVERLESNNFDGLHFPDLLFFQPKKLIFFENDSVRLEYLGMCDDEMDDDFQQINSTEIQQENQQENQQEKLNVESKLTFNEYETGFNKVISHIQRGDIYEANYCMEFFAEKVQLNSNDLFWKLNEISEPPFACFAKFNQHFVLSASPERYLKKSDLKIISQPIKGTAKRGVTEPEDVLLKQNLASNKKEQAENVMIVDLVRNDLSKTATKASVQVEELFGIYTFKQVHQMISTVVSEVSPNENVVDIIKSTFPMGSMTGAPKLSAMKIIEEVEQTKRGLYSGAIGYFTPQNDFDFNVVIRSILYSQEYKYASFSVGSAITINANAADEYNECLLKAQAMQKVLEQC</sequence>
<dbReference type="InterPro" id="IPR015890">
    <property type="entry name" value="Chorismate_C"/>
</dbReference>
<dbReference type="RefSeq" id="WP_257499134.1">
    <property type="nucleotide sequence ID" value="NZ_CP102382.1"/>
</dbReference>
<gene>
    <name evidence="3" type="ORF">NPX36_12900</name>
</gene>
<evidence type="ECO:0000313" key="4">
    <source>
        <dbReference type="Proteomes" id="UP001317001"/>
    </source>
</evidence>
<dbReference type="PANTHER" id="PTHR11236">
    <property type="entry name" value="AMINOBENZOATE/ANTHRANILATE SYNTHASE"/>
    <property type="match status" value="1"/>
</dbReference>